<dbReference type="HOGENOM" id="CLU_031172_0_0_2"/>
<dbReference type="GO" id="GO:0004386">
    <property type="term" value="F:helicase activity"/>
    <property type="evidence" value="ECO:0007669"/>
    <property type="project" value="UniProtKB-KW"/>
</dbReference>
<accession>F2KP12</accession>
<organism evidence="1 2">
    <name type="scientific">Archaeoglobus veneficus (strain DSM 11195 / SNP6)</name>
    <dbReference type="NCBI Taxonomy" id="693661"/>
    <lineage>
        <taxon>Archaea</taxon>
        <taxon>Methanobacteriati</taxon>
        <taxon>Methanobacteriota</taxon>
        <taxon>Archaeoglobi</taxon>
        <taxon>Archaeoglobales</taxon>
        <taxon>Archaeoglobaceae</taxon>
        <taxon>Archaeoglobus</taxon>
    </lineage>
</organism>
<keyword evidence="2" id="KW-1185">Reference proteome</keyword>
<dbReference type="NCBIfam" id="NF005553">
    <property type="entry name" value="PRK07217.1"/>
    <property type="match status" value="1"/>
</dbReference>
<dbReference type="SUPFAM" id="SSF50249">
    <property type="entry name" value="Nucleic acid-binding proteins"/>
    <property type="match status" value="2"/>
</dbReference>
<keyword evidence="1" id="KW-0547">Nucleotide-binding</keyword>
<evidence type="ECO:0000313" key="1">
    <source>
        <dbReference type="EMBL" id="AEA46320.1"/>
    </source>
</evidence>
<dbReference type="GeneID" id="10393379"/>
<dbReference type="Gene3D" id="2.40.50.140">
    <property type="entry name" value="Nucleic acid-binding proteins"/>
    <property type="match status" value="1"/>
</dbReference>
<protein>
    <submittedName>
        <fullName evidence="1">Nucleic acid binding OB-fold tRNA/helicase-type</fullName>
    </submittedName>
</protein>
<sequence>MEDRINELTEQIVKRFKDSGFDVDAKEVSKRLKLLIFEFKVPESEAVRTVTNYLMKELDISREQLVAESPLVKIADITTPGKWVSLKAKVVQLWDATSPNVSQVGLIGDETGIIKFVIWAKAGKGEVEEGKSYLFKNVVTDSFGGRMQVNVNRSSQIVEIDEDVQLPPRELEVVGALIAIQQNSGLIKRCKLCNRTMTKDICPVHGKVEGYDDLRIKGVVDDGENYYEVILNEDNIRALTGIGLNEARKIAEEKLDRNAVLTELKTRLLGRYFRVVGTRGERYLIVREVEFLKPDIKTIAGEIL</sequence>
<dbReference type="FunFam" id="2.40.50.140:FF:000301">
    <property type="entry name" value="Replication protein A"/>
    <property type="match status" value="1"/>
</dbReference>
<dbReference type="CDD" id="cd04491">
    <property type="entry name" value="SoSSB_OBF"/>
    <property type="match status" value="1"/>
</dbReference>
<reference evidence="1 2" key="1">
    <citation type="submission" date="2011-03" db="EMBL/GenBank/DDBJ databases">
        <title>The complete genome of Archaeoglobus veneficus SNP6.</title>
        <authorList>
            <consortium name="US DOE Joint Genome Institute (JGI-PGF)"/>
            <person name="Lucas S."/>
            <person name="Copeland A."/>
            <person name="Lapidus A."/>
            <person name="Bruce D."/>
            <person name="Goodwin L."/>
            <person name="Pitluck S."/>
            <person name="Kyrpides N."/>
            <person name="Mavromatis K."/>
            <person name="Pagani I."/>
            <person name="Ivanova N."/>
            <person name="Mikhailova N."/>
            <person name="Lu M."/>
            <person name="Detter J.C."/>
            <person name="Tapia R."/>
            <person name="Han C."/>
            <person name="Land M."/>
            <person name="Hauser L."/>
            <person name="Markowitz V."/>
            <person name="Cheng J.-F."/>
            <person name="Hugenholtz P."/>
            <person name="Woyke T."/>
            <person name="Wu D."/>
            <person name="Spring S."/>
            <person name="Brambilla E."/>
            <person name="Klenk H.-P."/>
            <person name="Eisen J.A."/>
        </authorList>
    </citation>
    <scope>NUCLEOTIDE SEQUENCE [LARGE SCALE GENOMIC DNA]</scope>
    <source>
        <strain>SNP6</strain>
    </source>
</reference>
<dbReference type="InterPro" id="IPR012340">
    <property type="entry name" value="NA-bd_OB-fold"/>
</dbReference>
<dbReference type="OrthoDB" id="335252at2157"/>
<proteinExistence type="predicted"/>
<keyword evidence="1" id="KW-0347">Helicase</keyword>
<dbReference type="RefSeq" id="WP_013682996.1">
    <property type="nucleotide sequence ID" value="NC_015320.1"/>
</dbReference>
<evidence type="ECO:0000313" key="2">
    <source>
        <dbReference type="Proteomes" id="UP000008136"/>
    </source>
</evidence>
<dbReference type="EMBL" id="CP002588">
    <property type="protein sequence ID" value="AEA46320.1"/>
    <property type="molecule type" value="Genomic_DNA"/>
</dbReference>
<gene>
    <name evidence="1" type="ordered locus">Arcve_0285</name>
</gene>
<dbReference type="eggNOG" id="arCOG01510">
    <property type="taxonomic scope" value="Archaea"/>
</dbReference>
<name>F2KP12_ARCVS</name>
<dbReference type="STRING" id="693661.Arcve_0285"/>
<keyword evidence="1" id="KW-0378">Hydrolase</keyword>
<dbReference type="KEGG" id="ave:Arcve_0285"/>
<keyword evidence="1" id="KW-0067">ATP-binding</keyword>
<dbReference type="Proteomes" id="UP000008136">
    <property type="component" value="Chromosome"/>
</dbReference>
<dbReference type="AlphaFoldDB" id="F2KP12"/>